<dbReference type="InterPro" id="IPR037090">
    <property type="entry name" value="57_glycoside_trans_central"/>
</dbReference>
<reference evidence="5" key="1">
    <citation type="submission" date="2020-05" db="EMBL/GenBank/DDBJ databases">
        <authorList>
            <person name="Chiriac C."/>
            <person name="Salcher M."/>
            <person name="Ghai R."/>
            <person name="Kavagutti S V."/>
        </authorList>
    </citation>
    <scope>NUCLEOTIDE SEQUENCE</scope>
</reference>
<dbReference type="GO" id="GO:0003844">
    <property type="term" value="F:1,4-alpha-glucan branching enzyme activity"/>
    <property type="evidence" value="ECO:0007669"/>
    <property type="project" value="InterPro"/>
</dbReference>
<organism evidence="5">
    <name type="scientific">freshwater metagenome</name>
    <dbReference type="NCBI Taxonomy" id="449393"/>
    <lineage>
        <taxon>unclassified sequences</taxon>
        <taxon>metagenomes</taxon>
        <taxon>ecological metagenomes</taxon>
    </lineage>
</organism>
<dbReference type="InterPro" id="IPR011330">
    <property type="entry name" value="Glyco_hydro/deAcase_b/a-brl"/>
</dbReference>
<dbReference type="InterPro" id="IPR015293">
    <property type="entry name" value="BE_C"/>
</dbReference>
<feature type="domain" description="1,4-alpha-glucan branching enzyme C-terminal" evidence="4">
    <location>
        <begin position="418"/>
        <end position="506"/>
    </location>
</feature>
<dbReference type="GO" id="GO:0030979">
    <property type="term" value="P:alpha-glucan biosynthetic process"/>
    <property type="evidence" value="ECO:0007669"/>
    <property type="project" value="InterPro"/>
</dbReference>
<proteinExistence type="inferred from homology"/>
<dbReference type="Pfam" id="PF09210">
    <property type="entry name" value="BE_C"/>
    <property type="match status" value="1"/>
</dbReference>
<evidence type="ECO:0000259" key="3">
    <source>
        <dbReference type="Pfam" id="PF03065"/>
    </source>
</evidence>
<evidence type="ECO:0000256" key="2">
    <source>
        <dbReference type="ARBA" id="ARBA00023277"/>
    </source>
</evidence>
<dbReference type="InterPro" id="IPR040042">
    <property type="entry name" value="Branching_enz_MT3115-like"/>
</dbReference>
<evidence type="ECO:0000259" key="4">
    <source>
        <dbReference type="Pfam" id="PF09210"/>
    </source>
</evidence>
<dbReference type="InterPro" id="IPR004300">
    <property type="entry name" value="Glyco_hydro_57_N"/>
</dbReference>
<accession>A0A6J6LHR4</accession>
<evidence type="ECO:0000256" key="1">
    <source>
        <dbReference type="ARBA" id="ARBA00006821"/>
    </source>
</evidence>
<dbReference type="SUPFAM" id="SSF88688">
    <property type="entry name" value="Families 57/38 glycoside transferase middle domain"/>
    <property type="match status" value="1"/>
</dbReference>
<evidence type="ECO:0000313" key="5">
    <source>
        <dbReference type="EMBL" id="CAB4660668.1"/>
    </source>
</evidence>
<dbReference type="PANTHER" id="PTHR41695:SF1">
    <property type="entry name" value="1,4-ALPHA-GLUCAN BRANCHING ENZYME TK1436"/>
    <property type="match status" value="1"/>
</dbReference>
<dbReference type="InterPro" id="IPR028995">
    <property type="entry name" value="Glyco_hydro_57/38_cen_sf"/>
</dbReference>
<dbReference type="InterPro" id="IPR027291">
    <property type="entry name" value="Glyco_hydro_38_N_sf"/>
</dbReference>
<name>A0A6J6LHR4_9ZZZZ</name>
<dbReference type="GO" id="GO:0005576">
    <property type="term" value="C:extracellular region"/>
    <property type="evidence" value="ECO:0007669"/>
    <property type="project" value="TreeGrafter"/>
</dbReference>
<feature type="domain" description="Glycoside hydrolase family 57 N-terminal" evidence="3">
    <location>
        <begin position="10"/>
        <end position="355"/>
    </location>
</feature>
<gene>
    <name evidence="5" type="ORF">UFOPK2310_00026</name>
</gene>
<keyword evidence="2" id="KW-0119">Carbohydrate metabolism</keyword>
<dbReference type="Gene3D" id="3.20.110.10">
    <property type="entry name" value="Glycoside hydrolase 38, N terminal domain"/>
    <property type="match status" value="1"/>
</dbReference>
<dbReference type="EMBL" id="CAEZWW010000002">
    <property type="protein sequence ID" value="CAB4660668.1"/>
    <property type="molecule type" value="Genomic_DNA"/>
</dbReference>
<dbReference type="AlphaFoldDB" id="A0A6J6LHR4"/>
<protein>
    <submittedName>
        <fullName evidence="5">Unannotated protein</fullName>
    </submittedName>
</protein>
<sequence>MTNPIGTFCLVLHTHLPWLAHHGSWPVGEEWLHQAWATSYLPVISLLETLAEEGKSDVLTLGISPVLAAQLDDPYCINEQRTWHANWQLRAQGMAGSREAWRREGGTREFKGAIAAQQDFDKRWQRGASPILRRLSEGGVIEILGGPATHSFQPLSKAATRRAALLIGQNDSLLRRGNRPTGIWAPECAYTPGLELDYAQAGINHFVVDGPTMNSAGRSTGAAWQVANSEVVAFARDLEVTYRVWSPRKGYPGGKWYRDFHTFDHEWGVRPVRVTGRSTPSHEKAPYDPERAMVAVERDARDFVSVVRNRLLELGSTMKQPPLVVAAYDTELFGHWWHEGPKWLAHVLRLLPESGVTVTTLQGAMDLGQVAGRVDLANGSWGSGKDWRVWEGDLVQDVVQANSGLEVEVLDTLRKHFDDPVHLRERSIAADQLARELLLTLASDWAFMITKDSAAQYARRRSGDHLAATKDLIRLISSGNSAAARACAIQQQQRDYAFGHLDARTFIQFLD</sequence>
<dbReference type="Pfam" id="PF03065">
    <property type="entry name" value="Glyco_hydro_57"/>
    <property type="match status" value="1"/>
</dbReference>
<comment type="similarity">
    <text evidence="1">Belongs to the glycosyl hydrolase 57 family.</text>
</comment>
<dbReference type="PANTHER" id="PTHR41695">
    <property type="entry name" value="1,4-ALPHA-GLUCAN BRANCHING ENZYME RV3031-RELATED"/>
    <property type="match status" value="1"/>
</dbReference>
<dbReference type="SUPFAM" id="SSF88713">
    <property type="entry name" value="Glycoside hydrolase/deacetylase"/>
    <property type="match status" value="1"/>
</dbReference>
<dbReference type="Gene3D" id="1.20.1430.10">
    <property type="entry name" value="Families 57/38 glycoside transferase, middle domain"/>
    <property type="match status" value="1"/>
</dbReference>